<dbReference type="EMBL" id="BFAD01000008">
    <property type="protein sequence ID" value="GBE86014.1"/>
    <property type="molecule type" value="Genomic_DNA"/>
</dbReference>
<dbReference type="RefSeq" id="XP_027616927.1">
    <property type="nucleotide sequence ID" value="XM_027761126.1"/>
</dbReference>
<dbReference type="Gene3D" id="1.20.1280.50">
    <property type="match status" value="1"/>
</dbReference>
<dbReference type="STRING" id="139825.A0A401GW71"/>
<dbReference type="InParanoid" id="A0A401GW71"/>
<protein>
    <submittedName>
        <fullName evidence="1">Uncharacterized protein</fullName>
    </submittedName>
</protein>
<sequence>MSLVDKLSPDVLFNRLPPDVLSIIFHLVPDSPWIWEQKEHGDLEFQWAYPVWSPCYVKPGSCVRLSHVCHLWRELTLSLPTLWSNVIDSYSVSVPVDVMVRRSQTAPLDIYLKDSPQGYLKNLLSSGDSKRIRSVWLEARFDAPAEELLAPLAAPGVESVVVMSHQYFYTHKPLRSILLFGGRTPRITQLVLSNTYWLPANNMPSLTQLQIGNIICSGFYLEILSVLERTPNLIDLILTDIRCPEHSPPEPRAIRLPKLAMIRLGGDHEYNSGLGNILSCLSVADTTALRMGESCCQLPHLPVIQAITKISVLRENFGYTLVATGPLSGIYVYSDRPDHDDLFMLMIRRLPLVQIWESWVIERIALNYATFTSLLPWMPRLEKLVVLAESVEDVVGILLEPSDPSQAPLSRSGMTVHIIMQDSDVNIAVLIGLIVRQKEVNVAHLIIGYHRTYDGPQIERSCLAKEFQLVEFTNHEEFPYMDLPPVCTESAHDDWRSWFEAWDGFDAPSTMGNA</sequence>
<dbReference type="Proteomes" id="UP000287166">
    <property type="component" value="Unassembled WGS sequence"/>
</dbReference>
<comment type="caution">
    <text evidence="1">The sequence shown here is derived from an EMBL/GenBank/DDBJ whole genome shotgun (WGS) entry which is preliminary data.</text>
</comment>
<evidence type="ECO:0000313" key="1">
    <source>
        <dbReference type="EMBL" id="GBE86014.1"/>
    </source>
</evidence>
<proteinExistence type="predicted"/>
<organism evidence="1 2">
    <name type="scientific">Sparassis crispa</name>
    <dbReference type="NCBI Taxonomy" id="139825"/>
    <lineage>
        <taxon>Eukaryota</taxon>
        <taxon>Fungi</taxon>
        <taxon>Dikarya</taxon>
        <taxon>Basidiomycota</taxon>
        <taxon>Agaricomycotina</taxon>
        <taxon>Agaricomycetes</taxon>
        <taxon>Polyporales</taxon>
        <taxon>Sparassidaceae</taxon>
        <taxon>Sparassis</taxon>
    </lineage>
</organism>
<keyword evidence="2" id="KW-1185">Reference proteome</keyword>
<gene>
    <name evidence="1" type="ORF">SCP_0805380</name>
</gene>
<dbReference type="AlphaFoldDB" id="A0A401GW71"/>
<name>A0A401GW71_9APHY</name>
<dbReference type="OrthoDB" id="2791066at2759"/>
<accession>A0A401GW71</accession>
<reference evidence="1 2" key="1">
    <citation type="journal article" date="2018" name="Sci. Rep.">
        <title>Genome sequence of the cauliflower mushroom Sparassis crispa (Hanabiratake) and its association with beneficial usage.</title>
        <authorList>
            <person name="Kiyama R."/>
            <person name="Furutani Y."/>
            <person name="Kawaguchi K."/>
            <person name="Nakanishi T."/>
        </authorList>
    </citation>
    <scope>NUCLEOTIDE SEQUENCE [LARGE SCALE GENOMIC DNA]</scope>
</reference>
<dbReference type="GeneID" id="38782931"/>
<evidence type="ECO:0000313" key="2">
    <source>
        <dbReference type="Proteomes" id="UP000287166"/>
    </source>
</evidence>